<dbReference type="AlphaFoldDB" id="A0ABD5Y2T7"/>
<evidence type="ECO:0000313" key="2">
    <source>
        <dbReference type="Proteomes" id="UP001596432"/>
    </source>
</evidence>
<keyword evidence="2" id="KW-1185">Reference proteome</keyword>
<name>A0ABD5Y2T7_9EURY</name>
<dbReference type="Proteomes" id="UP001596432">
    <property type="component" value="Unassembled WGS sequence"/>
</dbReference>
<protein>
    <submittedName>
        <fullName evidence="1">Uncharacterized protein</fullName>
    </submittedName>
</protein>
<dbReference type="RefSeq" id="WP_274325346.1">
    <property type="nucleotide sequence ID" value="NZ_CP118158.1"/>
</dbReference>
<dbReference type="GeneID" id="98323245"/>
<reference evidence="1 2" key="1">
    <citation type="journal article" date="2019" name="Int. J. Syst. Evol. Microbiol.">
        <title>The Global Catalogue of Microorganisms (GCM) 10K type strain sequencing project: providing services to taxonomists for standard genome sequencing and annotation.</title>
        <authorList>
            <consortium name="The Broad Institute Genomics Platform"/>
            <consortium name="The Broad Institute Genome Sequencing Center for Infectious Disease"/>
            <person name="Wu L."/>
            <person name="Ma J."/>
        </authorList>
    </citation>
    <scope>NUCLEOTIDE SEQUENCE [LARGE SCALE GENOMIC DNA]</scope>
    <source>
        <strain evidence="1 2">XZYJT29</strain>
    </source>
</reference>
<evidence type="ECO:0000313" key="1">
    <source>
        <dbReference type="EMBL" id="MFC7139772.1"/>
    </source>
</evidence>
<organism evidence="1 2">
    <name type="scientific">Halosimplex aquaticum</name>
    <dbReference type="NCBI Taxonomy" id="3026162"/>
    <lineage>
        <taxon>Archaea</taxon>
        <taxon>Methanobacteriati</taxon>
        <taxon>Methanobacteriota</taxon>
        <taxon>Stenosarchaea group</taxon>
        <taxon>Halobacteria</taxon>
        <taxon>Halobacteriales</taxon>
        <taxon>Haloarculaceae</taxon>
        <taxon>Halosimplex</taxon>
    </lineage>
</organism>
<gene>
    <name evidence="1" type="ORF">ACFQMA_07965</name>
</gene>
<proteinExistence type="predicted"/>
<accession>A0ABD5Y2T7</accession>
<sequence>MVSSDSDADEVIAGLEQDIGEHVRATAKSGENRIEVTGETRGTDIYPNAVLEYFSILGWAPDRIRYNMDNEPVVDFVREDEYDLLISRGRQKFDSIEFEEQFR</sequence>
<dbReference type="EMBL" id="JBHTAS010000001">
    <property type="protein sequence ID" value="MFC7139772.1"/>
    <property type="molecule type" value="Genomic_DNA"/>
</dbReference>
<comment type="caution">
    <text evidence="1">The sequence shown here is derived from an EMBL/GenBank/DDBJ whole genome shotgun (WGS) entry which is preliminary data.</text>
</comment>